<dbReference type="Gene3D" id="3.40.50.410">
    <property type="entry name" value="von Willebrand factor, type A domain"/>
    <property type="match status" value="1"/>
</dbReference>
<dbReference type="OrthoDB" id="9805121at2"/>
<dbReference type="Pfam" id="PF00092">
    <property type="entry name" value="VWA"/>
    <property type="match status" value="1"/>
</dbReference>
<reference evidence="3 4" key="1">
    <citation type="submission" date="2019-02" db="EMBL/GenBank/DDBJ databases">
        <title>Deep-cultivation of Planctomycetes and their phenomic and genomic characterization uncovers novel biology.</title>
        <authorList>
            <person name="Wiegand S."/>
            <person name="Jogler M."/>
            <person name="Boedeker C."/>
            <person name="Pinto D."/>
            <person name="Vollmers J."/>
            <person name="Rivas-Marin E."/>
            <person name="Kohn T."/>
            <person name="Peeters S.H."/>
            <person name="Heuer A."/>
            <person name="Rast P."/>
            <person name="Oberbeckmann S."/>
            <person name="Bunk B."/>
            <person name="Jeske O."/>
            <person name="Meyerdierks A."/>
            <person name="Storesund J.E."/>
            <person name="Kallscheuer N."/>
            <person name="Luecker S."/>
            <person name="Lage O.M."/>
            <person name="Pohl T."/>
            <person name="Merkel B.J."/>
            <person name="Hornburger P."/>
            <person name="Mueller R.-W."/>
            <person name="Bruemmer F."/>
            <person name="Labrenz M."/>
            <person name="Spormann A.M."/>
            <person name="Op den Camp H."/>
            <person name="Overmann J."/>
            <person name="Amann R."/>
            <person name="Jetten M.S.M."/>
            <person name="Mascher T."/>
            <person name="Medema M.H."/>
            <person name="Devos D.P."/>
            <person name="Kaster A.-K."/>
            <person name="Ovreas L."/>
            <person name="Rohde M."/>
            <person name="Galperin M.Y."/>
            <person name="Jogler C."/>
        </authorList>
    </citation>
    <scope>NUCLEOTIDE SEQUENCE [LARGE SCALE GENOMIC DNA]</scope>
    <source>
        <strain evidence="3 4">Mal48</strain>
    </source>
</reference>
<dbReference type="InterPro" id="IPR051266">
    <property type="entry name" value="CLCR"/>
</dbReference>
<protein>
    <submittedName>
        <fullName evidence="3">von Willebrand factor</fullName>
    </submittedName>
</protein>
<accession>A0A517QN62</accession>
<dbReference type="SMART" id="SM00327">
    <property type="entry name" value="VWA"/>
    <property type="match status" value="1"/>
</dbReference>
<sequence length="641" mass="70721">MSLRIQAFVFVLLPFLLVGCGDESASPQLHNGQSLEPHDTGYAADQFVSERPEEDHSDAAASPAHISPHPSSESIPAARDESKHVSENITELSVIRQPVTRPAVDTSGEKYAEITETGFQSVVQRPLSTFSIDVDTASYSNVRRFLESGQLPPANAVRIEELINYFSYEYQPPKDGRPFSVNTEVANCPWDRQRQLVRIGLKGQVVEKAERQSANLVFLVDISGSMRPENKLPLVKRSLHRLLEELNERDRVAIVTYASGVQIVLSPTPANRQHLISQAIDGLHAGGSTNGSAGLQTAYQVARQQFVKYGTNRVILCSDGDFNAGITNESDLVKLISREAKSGVFLSVLGFGTGNYQDAIAEKLADHGNGHYAYIDSYSEARKVLIDQMSSTLETIAKDVKIQVEFNPAHVASYRLIGYENRTLAARDFRDDHKDAGEIGAGHSVTALYEVVPVGVSGPDSQVPELRYQQPKRIPVEKHGDELLTVRLRYKLPSEDHGKEFTHTVVNSTRRFEKASADFRFAAAVATFGMILRDSEFAEHLGWDDVRNWSQSALGQDKKGYRIEFLNLVSLAEQMVHRPHADEAGIHSTTDGVSYIDYEPAATSWEQFGRLSGSFDAGKFVTLVVIVGVSYGIATLRNISC</sequence>
<dbReference type="InterPro" id="IPR002035">
    <property type="entry name" value="VWF_A"/>
</dbReference>
<proteinExistence type="predicted"/>
<dbReference type="AlphaFoldDB" id="A0A517QN62"/>
<dbReference type="Proteomes" id="UP000315724">
    <property type="component" value="Chromosome"/>
</dbReference>
<name>A0A517QN62_9PLAN</name>
<feature type="compositionally biased region" description="Basic and acidic residues" evidence="1">
    <location>
        <begin position="49"/>
        <end position="58"/>
    </location>
</feature>
<dbReference type="Pfam" id="PF12034">
    <property type="entry name" value="YfbK_C"/>
    <property type="match status" value="1"/>
</dbReference>
<evidence type="ECO:0000259" key="2">
    <source>
        <dbReference type="PROSITE" id="PS50234"/>
    </source>
</evidence>
<dbReference type="InterPro" id="IPR022156">
    <property type="entry name" value="Uncharacterised_YfbK_N"/>
</dbReference>
<dbReference type="EMBL" id="CP036267">
    <property type="protein sequence ID" value="QDT33076.1"/>
    <property type="molecule type" value="Genomic_DNA"/>
</dbReference>
<evidence type="ECO:0000313" key="3">
    <source>
        <dbReference type="EMBL" id="QDT33076.1"/>
    </source>
</evidence>
<feature type="domain" description="VWFA" evidence="2">
    <location>
        <begin position="215"/>
        <end position="389"/>
    </location>
</feature>
<feature type="region of interest" description="Disordered" evidence="1">
    <location>
        <begin position="49"/>
        <end position="90"/>
    </location>
</feature>
<dbReference type="RefSeq" id="WP_145198824.1">
    <property type="nucleotide sequence ID" value="NZ_CP036267.1"/>
</dbReference>
<gene>
    <name evidence="3" type="ORF">Mal48_23280</name>
</gene>
<dbReference type="CDD" id="cd01465">
    <property type="entry name" value="vWA_subgroup"/>
    <property type="match status" value="1"/>
</dbReference>
<keyword evidence="4" id="KW-1185">Reference proteome</keyword>
<dbReference type="SUPFAM" id="SSF53300">
    <property type="entry name" value="vWA-like"/>
    <property type="match status" value="1"/>
</dbReference>
<dbReference type="PROSITE" id="PS50234">
    <property type="entry name" value="VWFA"/>
    <property type="match status" value="1"/>
</dbReference>
<dbReference type="InterPro" id="IPR036465">
    <property type="entry name" value="vWFA_dom_sf"/>
</dbReference>
<dbReference type="InterPro" id="IPR021908">
    <property type="entry name" value="YfbK_C"/>
</dbReference>
<dbReference type="PANTHER" id="PTHR10579:SF43">
    <property type="entry name" value="ZINC FINGER (C3HC4-TYPE RING FINGER) FAMILY PROTEIN"/>
    <property type="match status" value="1"/>
</dbReference>
<evidence type="ECO:0000313" key="4">
    <source>
        <dbReference type="Proteomes" id="UP000315724"/>
    </source>
</evidence>
<evidence type="ECO:0000256" key="1">
    <source>
        <dbReference type="SAM" id="MobiDB-lite"/>
    </source>
</evidence>
<dbReference type="PROSITE" id="PS51257">
    <property type="entry name" value="PROKAR_LIPOPROTEIN"/>
    <property type="match status" value="1"/>
</dbReference>
<dbReference type="PANTHER" id="PTHR10579">
    <property type="entry name" value="CALCIUM-ACTIVATED CHLORIDE CHANNEL REGULATOR"/>
    <property type="match status" value="1"/>
</dbReference>
<dbReference type="KEGG" id="tpol:Mal48_23280"/>
<feature type="compositionally biased region" description="Low complexity" evidence="1">
    <location>
        <begin position="59"/>
        <end position="77"/>
    </location>
</feature>
<dbReference type="Pfam" id="PF12450">
    <property type="entry name" value="vWF_A"/>
    <property type="match status" value="1"/>
</dbReference>
<organism evidence="3 4">
    <name type="scientific">Thalassoglobus polymorphus</name>
    <dbReference type="NCBI Taxonomy" id="2527994"/>
    <lineage>
        <taxon>Bacteria</taxon>
        <taxon>Pseudomonadati</taxon>
        <taxon>Planctomycetota</taxon>
        <taxon>Planctomycetia</taxon>
        <taxon>Planctomycetales</taxon>
        <taxon>Planctomycetaceae</taxon>
        <taxon>Thalassoglobus</taxon>
    </lineage>
</organism>